<comment type="caution">
    <text evidence="1">The sequence shown here is derived from an EMBL/GenBank/DDBJ whole genome shotgun (WGS) entry which is preliminary data.</text>
</comment>
<dbReference type="Proteomes" id="UP000289886">
    <property type="component" value="Unassembled WGS sequence"/>
</dbReference>
<reference evidence="1 2" key="1">
    <citation type="submission" date="2019-01" db="EMBL/GenBank/DDBJ databases">
        <title>Draft Genome and Complete Hox-Cluster Characterization of the Sterlet Sturgeon (Acipenser ruthenus).</title>
        <authorList>
            <person name="Wei Q."/>
        </authorList>
    </citation>
    <scope>NUCLEOTIDE SEQUENCE [LARGE SCALE GENOMIC DNA]</scope>
    <source>
        <strain evidence="1">WHYD16114868_AA</strain>
        <tissue evidence="1">Blood</tissue>
    </source>
</reference>
<keyword evidence="2" id="KW-1185">Reference proteome</keyword>
<organism evidence="1 2">
    <name type="scientific">Acipenser ruthenus</name>
    <name type="common">Sterlet sturgeon</name>
    <dbReference type="NCBI Taxonomy" id="7906"/>
    <lineage>
        <taxon>Eukaryota</taxon>
        <taxon>Metazoa</taxon>
        <taxon>Chordata</taxon>
        <taxon>Craniata</taxon>
        <taxon>Vertebrata</taxon>
        <taxon>Euteleostomi</taxon>
        <taxon>Actinopterygii</taxon>
        <taxon>Chondrostei</taxon>
        <taxon>Acipenseriformes</taxon>
        <taxon>Acipenseridae</taxon>
        <taxon>Acipenser</taxon>
    </lineage>
</organism>
<name>A0A444V6D5_ACIRT</name>
<evidence type="ECO:0000313" key="1">
    <source>
        <dbReference type="EMBL" id="RXM95955.1"/>
    </source>
</evidence>
<sequence>MVLGTPAVAQGTPAVVMLAAAQDTSAVAMLPPVRGTPAVVALTAAMLTAAWGGGATGHSSSSNGSSLFGCGAGTGSFTRLQERPLLPLFRFGADSPVFSSLRAGRSSSSSWKGQHTTLCPNYQQANHQPWSSRPLRGPPVPHPTGSGMHLLLALAPRSRA</sequence>
<proteinExistence type="predicted"/>
<accession>A0A444V6D5</accession>
<dbReference type="EMBL" id="SCEB01001977">
    <property type="protein sequence ID" value="RXM95955.1"/>
    <property type="molecule type" value="Genomic_DNA"/>
</dbReference>
<protein>
    <submittedName>
        <fullName evidence="1">Uncharacterized protein</fullName>
    </submittedName>
</protein>
<gene>
    <name evidence="1" type="ORF">EOD39_16272</name>
</gene>
<evidence type="ECO:0000313" key="2">
    <source>
        <dbReference type="Proteomes" id="UP000289886"/>
    </source>
</evidence>
<dbReference type="AlphaFoldDB" id="A0A444V6D5"/>